<accession>A0A0N7KXG5</accession>
<proteinExistence type="predicted"/>
<keyword evidence="3" id="KW-1003">Cell membrane</keyword>
<dbReference type="RefSeq" id="WP_244877508.1">
    <property type="nucleotide sequence ID" value="NZ_BBWN01000016.1"/>
</dbReference>
<dbReference type="PANTHER" id="PTHR43549:SF2">
    <property type="entry name" value="MULTIDRUG RESISTANCE PROTEIN NORM-RELATED"/>
    <property type="match status" value="1"/>
</dbReference>
<dbReference type="GO" id="GO:0042910">
    <property type="term" value="F:xenobiotic transmembrane transporter activity"/>
    <property type="evidence" value="ECO:0007669"/>
    <property type="project" value="InterPro"/>
</dbReference>
<reference evidence="8" key="1">
    <citation type="journal article" date="2015" name="Proc. Natl. Acad. Sci. U.S.A.">
        <title>Bacterial clade with the ribosomal RNA operon on a small plasmid rather than the chromosome.</title>
        <authorList>
            <person name="Anda M."/>
            <person name="Ohtsubo Y."/>
            <person name="Okubo T."/>
            <person name="Sugawara M."/>
            <person name="Nagata Y."/>
            <person name="Tsuda M."/>
            <person name="Minamisawa K."/>
            <person name="Mitsui H."/>
        </authorList>
    </citation>
    <scope>NUCLEOTIDE SEQUENCE</scope>
    <source>
        <strain evidence="8">DSM 14790</strain>
    </source>
</reference>
<dbReference type="InterPro" id="IPR002528">
    <property type="entry name" value="MATE_fam"/>
</dbReference>
<evidence type="ECO:0000256" key="1">
    <source>
        <dbReference type="ARBA" id="ARBA00004651"/>
    </source>
</evidence>
<sequence length="145" mass="15337">MPAFRTGVLAALGYRLTLQIGMSVFAAPIGTAFVSDPVVVTEVARILPVISAGFFAAGPLMMIAMHFQAIGDAGRAAILGLSKSYILAMPLTYLLAGTMGEPGIWLASPLSEVLLLALTAFVLMQLAKQRSLRWGLFLRAEKVGT</sequence>
<evidence type="ECO:0000256" key="5">
    <source>
        <dbReference type="ARBA" id="ARBA00022989"/>
    </source>
</evidence>
<evidence type="ECO:0000313" key="8">
    <source>
        <dbReference type="EMBL" id="BAT26857.1"/>
    </source>
</evidence>
<comment type="subcellular location">
    <subcellularLocation>
        <location evidence="1">Cell membrane</location>
        <topology evidence="1">Multi-pass membrane protein</topology>
    </subcellularLocation>
</comment>
<organism evidence="8">
    <name type="scientific">Aurantimonas coralicida</name>
    <dbReference type="NCBI Taxonomy" id="182270"/>
    <lineage>
        <taxon>Bacteria</taxon>
        <taxon>Pseudomonadati</taxon>
        <taxon>Pseudomonadota</taxon>
        <taxon>Alphaproteobacteria</taxon>
        <taxon>Hyphomicrobiales</taxon>
        <taxon>Aurantimonadaceae</taxon>
        <taxon>Aurantimonas</taxon>
    </lineage>
</organism>
<keyword evidence="5 7" id="KW-1133">Transmembrane helix</keyword>
<evidence type="ECO:0000256" key="2">
    <source>
        <dbReference type="ARBA" id="ARBA00022448"/>
    </source>
</evidence>
<dbReference type="GO" id="GO:0005886">
    <property type="term" value="C:plasma membrane"/>
    <property type="evidence" value="ECO:0007669"/>
    <property type="project" value="UniProtKB-SubCell"/>
</dbReference>
<feature type="transmembrane region" description="Helical" evidence="7">
    <location>
        <begin position="102"/>
        <end position="124"/>
    </location>
</feature>
<evidence type="ECO:0000256" key="3">
    <source>
        <dbReference type="ARBA" id="ARBA00022475"/>
    </source>
</evidence>
<dbReference type="AlphaFoldDB" id="A0A0N7KXG5"/>
<evidence type="ECO:0000256" key="7">
    <source>
        <dbReference type="SAM" id="Phobius"/>
    </source>
</evidence>
<keyword evidence="2" id="KW-0813">Transport</keyword>
<evidence type="ECO:0000256" key="6">
    <source>
        <dbReference type="ARBA" id="ARBA00023136"/>
    </source>
</evidence>
<feature type="transmembrane region" description="Helical" evidence="7">
    <location>
        <begin position="46"/>
        <end position="64"/>
    </location>
</feature>
<dbReference type="Pfam" id="PF01554">
    <property type="entry name" value="MatE"/>
    <property type="match status" value="1"/>
</dbReference>
<dbReference type="GO" id="GO:0015297">
    <property type="term" value="F:antiporter activity"/>
    <property type="evidence" value="ECO:0007669"/>
    <property type="project" value="InterPro"/>
</dbReference>
<dbReference type="EMBL" id="LC066374">
    <property type="protein sequence ID" value="BAT26857.1"/>
    <property type="molecule type" value="Genomic_DNA"/>
</dbReference>
<feature type="transmembrane region" description="Helical" evidence="7">
    <location>
        <begin position="12"/>
        <end position="34"/>
    </location>
</feature>
<feature type="transmembrane region" description="Helical" evidence="7">
    <location>
        <begin position="76"/>
        <end position="96"/>
    </location>
</feature>
<keyword evidence="4 7" id="KW-0812">Transmembrane</keyword>
<dbReference type="InterPro" id="IPR052031">
    <property type="entry name" value="Membrane_Transporter-Flippase"/>
</dbReference>
<protein>
    <submittedName>
        <fullName evidence="8">Multi anti extrusion protein MatE</fullName>
    </submittedName>
</protein>
<keyword evidence="6 7" id="KW-0472">Membrane</keyword>
<dbReference type="PANTHER" id="PTHR43549">
    <property type="entry name" value="MULTIDRUG RESISTANCE PROTEIN YPNP-RELATED"/>
    <property type="match status" value="1"/>
</dbReference>
<evidence type="ECO:0000256" key="4">
    <source>
        <dbReference type="ARBA" id="ARBA00022692"/>
    </source>
</evidence>
<name>A0A0N7KXG5_9HYPH</name>